<evidence type="ECO:0000313" key="2">
    <source>
        <dbReference type="EMBL" id="UYV62227.1"/>
    </source>
</evidence>
<reference evidence="2 3" key="1">
    <citation type="submission" date="2022-01" db="EMBL/GenBank/DDBJ databases">
        <title>A chromosomal length assembly of Cordylochernes scorpioides.</title>
        <authorList>
            <person name="Zeh D."/>
            <person name="Zeh J."/>
        </authorList>
    </citation>
    <scope>NUCLEOTIDE SEQUENCE [LARGE SCALE GENOMIC DNA]</scope>
    <source>
        <strain evidence="2">IN4F17</strain>
        <tissue evidence="2">Whole Body</tissue>
    </source>
</reference>
<protein>
    <submittedName>
        <fullName evidence="2">Uncharacterized protein</fullName>
    </submittedName>
</protein>
<dbReference type="EMBL" id="CP092863">
    <property type="protein sequence ID" value="UYV62227.1"/>
    <property type="molecule type" value="Genomic_DNA"/>
</dbReference>
<dbReference type="InterPro" id="IPR001888">
    <property type="entry name" value="Transposase_1"/>
</dbReference>
<dbReference type="InterPro" id="IPR052709">
    <property type="entry name" value="Transposase-MT_Hybrid"/>
</dbReference>
<gene>
    <name evidence="2" type="ORF">LAZ67_1008319</name>
</gene>
<dbReference type="PANTHER" id="PTHR46060:SF1">
    <property type="entry name" value="MARINER MOS1 TRANSPOSASE-LIKE PROTEIN"/>
    <property type="match status" value="1"/>
</dbReference>
<dbReference type="Proteomes" id="UP001235939">
    <property type="component" value="Chromosome 01"/>
</dbReference>
<proteinExistence type="predicted"/>
<evidence type="ECO:0000256" key="1">
    <source>
        <dbReference type="SAM" id="MobiDB-lite"/>
    </source>
</evidence>
<accession>A0ABY6K0S5</accession>
<keyword evidence="3" id="KW-1185">Reference proteome</keyword>
<name>A0ABY6K0S5_9ARAC</name>
<dbReference type="Pfam" id="PF01359">
    <property type="entry name" value="Transposase_1"/>
    <property type="match status" value="1"/>
</dbReference>
<sequence length="300" mass="33950">MNHFSDGLWIQGVYTIYPLCKITDEEAVCQMGVAIAYDRPKTQRTDISQQCLLLITLNLWDFWRRFGTVDEICIRHYSSNTSQSSGPGERAPKKTKSVVSAGKVMTTVFWDTQGIIIIGYLKMEKQTTGDIKDFPLPYVLSTSGDKPPIFKQSRPGIESRISEGKKMLKWPPSSCRSPTPPIHTQCRYTRDSPNMRKKMKTLMRMKGMFRRTQAAKETATDHRAATHPARASHGLPRLGGSRELTHMEDTAIRSTAGNRYCTTDRMFLLNSPEIVLAAKTCTDTRSPLKPRTMWINSSSH</sequence>
<organism evidence="2 3">
    <name type="scientific">Cordylochernes scorpioides</name>
    <dbReference type="NCBI Taxonomy" id="51811"/>
    <lineage>
        <taxon>Eukaryota</taxon>
        <taxon>Metazoa</taxon>
        <taxon>Ecdysozoa</taxon>
        <taxon>Arthropoda</taxon>
        <taxon>Chelicerata</taxon>
        <taxon>Arachnida</taxon>
        <taxon>Pseudoscorpiones</taxon>
        <taxon>Cheliferoidea</taxon>
        <taxon>Chernetidae</taxon>
        <taxon>Cordylochernes</taxon>
    </lineage>
</organism>
<feature type="region of interest" description="Disordered" evidence="1">
    <location>
        <begin position="219"/>
        <end position="241"/>
    </location>
</feature>
<dbReference type="InterPro" id="IPR036397">
    <property type="entry name" value="RNaseH_sf"/>
</dbReference>
<evidence type="ECO:0000313" key="3">
    <source>
        <dbReference type="Proteomes" id="UP001235939"/>
    </source>
</evidence>
<dbReference type="PANTHER" id="PTHR46060">
    <property type="entry name" value="MARINER MOS1 TRANSPOSASE-LIKE PROTEIN"/>
    <property type="match status" value="1"/>
</dbReference>
<feature type="region of interest" description="Disordered" evidence="1">
    <location>
        <begin position="166"/>
        <end position="189"/>
    </location>
</feature>
<dbReference type="Gene3D" id="3.30.420.10">
    <property type="entry name" value="Ribonuclease H-like superfamily/Ribonuclease H"/>
    <property type="match status" value="1"/>
</dbReference>